<dbReference type="Proteomes" id="UP000507470">
    <property type="component" value="Unassembled WGS sequence"/>
</dbReference>
<sequence length="206" mass="23605">MEGYALTLSRGEEQAYNMIKTEHDDPVYDLINTNHDKTDKRVNISWRQWLVFVLLTIIISLVTSGLAVAVTYLSVWAELEVRIDKNYALLMTKQNISATDIPALVNETRAIPVILSTHYQSIYTINKIVNLTCDCRQERTCDCHRERTCDCHQGKDLRLSPGKGPVTVARKGFVTVTRERTCDCHRERTCDCHRERTCGCHQGKDM</sequence>
<feature type="transmembrane region" description="Helical" evidence="1">
    <location>
        <begin position="49"/>
        <end position="75"/>
    </location>
</feature>
<dbReference type="AlphaFoldDB" id="A0A6J8CW32"/>
<name>A0A6J8CW32_MYTCO</name>
<keyword evidence="1" id="KW-1133">Transmembrane helix</keyword>
<evidence type="ECO:0000313" key="2">
    <source>
        <dbReference type="EMBL" id="CAC5399736.1"/>
    </source>
</evidence>
<evidence type="ECO:0000313" key="3">
    <source>
        <dbReference type="Proteomes" id="UP000507470"/>
    </source>
</evidence>
<keyword evidence="1" id="KW-0812">Transmembrane</keyword>
<keyword evidence="1" id="KW-0472">Membrane</keyword>
<protein>
    <submittedName>
        <fullName evidence="2">Uncharacterized protein</fullName>
    </submittedName>
</protein>
<reference evidence="2 3" key="1">
    <citation type="submission" date="2020-06" db="EMBL/GenBank/DDBJ databases">
        <authorList>
            <person name="Li R."/>
            <person name="Bekaert M."/>
        </authorList>
    </citation>
    <scope>NUCLEOTIDE SEQUENCE [LARGE SCALE GENOMIC DNA]</scope>
    <source>
        <strain evidence="3">wild</strain>
    </source>
</reference>
<keyword evidence="3" id="KW-1185">Reference proteome</keyword>
<gene>
    <name evidence="2" type="ORF">MCOR_33975</name>
</gene>
<organism evidence="2 3">
    <name type="scientific">Mytilus coruscus</name>
    <name type="common">Sea mussel</name>
    <dbReference type="NCBI Taxonomy" id="42192"/>
    <lineage>
        <taxon>Eukaryota</taxon>
        <taxon>Metazoa</taxon>
        <taxon>Spiralia</taxon>
        <taxon>Lophotrochozoa</taxon>
        <taxon>Mollusca</taxon>
        <taxon>Bivalvia</taxon>
        <taxon>Autobranchia</taxon>
        <taxon>Pteriomorphia</taxon>
        <taxon>Mytilida</taxon>
        <taxon>Mytiloidea</taxon>
        <taxon>Mytilidae</taxon>
        <taxon>Mytilinae</taxon>
        <taxon>Mytilus</taxon>
    </lineage>
</organism>
<evidence type="ECO:0000256" key="1">
    <source>
        <dbReference type="SAM" id="Phobius"/>
    </source>
</evidence>
<dbReference type="EMBL" id="CACVKT020006065">
    <property type="protein sequence ID" value="CAC5399736.1"/>
    <property type="molecule type" value="Genomic_DNA"/>
</dbReference>
<proteinExistence type="predicted"/>
<accession>A0A6J8CW32</accession>